<feature type="compositionally biased region" description="Basic and acidic residues" evidence="9">
    <location>
        <begin position="419"/>
        <end position="456"/>
    </location>
</feature>
<evidence type="ECO:0000256" key="3">
    <source>
        <dbReference type="ARBA" id="ARBA00022553"/>
    </source>
</evidence>
<dbReference type="Proteomes" id="UP000053760">
    <property type="component" value="Unassembled WGS sequence"/>
</dbReference>
<evidence type="ECO:0000256" key="5">
    <source>
        <dbReference type="ARBA" id="ARBA00023235"/>
    </source>
</evidence>
<dbReference type="FunFam" id="3.30.2350.10:FF:000010">
    <property type="entry name" value="RNA pseudouridine synthase domain-containing 2"/>
    <property type="match status" value="1"/>
</dbReference>
<evidence type="ECO:0000256" key="2">
    <source>
        <dbReference type="ARBA" id="ARBA00010876"/>
    </source>
</evidence>
<dbReference type="SUPFAM" id="SSF55120">
    <property type="entry name" value="Pseudouridine synthase"/>
    <property type="match status" value="1"/>
</dbReference>
<dbReference type="InterPro" id="IPR050188">
    <property type="entry name" value="RluA_PseudoU_synthase"/>
</dbReference>
<evidence type="ECO:0000256" key="9">
    <source>
        <dbReference type="SAM" id="MobiDB-lite"/>
    </source>
</evidence>
<evidence type="ECO:0000256" key="1">
    <source>
        <dbReference type="ARBA" id="ARBA00001166"/>
    </source>
</evidence>
<dbReference type="InterPro" id="IPR020103">
    <property type="entry name" value="PsdUridine_synth_cat_dom_sf"/>
</dbReference>
<dbReference type="PANTHER" id="PTHR21600:SF40">
    <property type="entry name" value="PSEUDOURIDYLATE SYNTHASE RPUSD2"/>
    <property type="match status" value="1"/>
</dbReference>
<dbReference type="InterPro" id="IPR006225">
    <property type="entry name" value="PsdUridine_synth_RluC/D"/>
</dbReference>
<dbReference type="Pfam" id="PF00849">
    <property type="entry name" value="PseudoU_synth_2"/>
    <property type="match status" value="1"/>
</dbReference>
<keyword evidence="3" id="KW-0597">Phosphoprotein</keyword>
<organism evidence="11 12">
    <name type="scientific">Cuculus canorus</name>
    <name type="common">Common cuckoo</name>
    <dbReference type="NCBI Taxonomy" id="55661"/>
    <lineage>
        <taxon>Eukaryota</taxon>
        <taxon>Metazoa</taxon>
        <taxon>Chordata</taxon>
        <taxon>Craniata</taxon>
        <taxon>Vertebrata</taxon>
        <taxon>Euteleostomi</taxon>
        <taxon>Archelosauria</taxon>
        <taxon>Archosauria</taxon>
        <taxon>Dinosauria</taxon>
        <taxon>Saurischia</taxon>
        <taxon>Theropoda</taxon>
        <taxon>Coelurosauria</taxon>
        <taxon>Aves</taxon>
        <taxon>Neognathae</taxon>
        <taxon>Neoaves</taxon>
        <taxon>Otidimorphae</taxon>
        <taxon>Cuculiformes</taxon>
        <taxon>Cuculidae</taxon>
        <taxon>Cuculus</taxon>
    </lineage>
</organism>
<protein>
    <recommendedName>
        <fullName evidence="8">Pseudouridine synthase</fullName>
        <ecNumber evidence="8">5.4.99.-</ecNumber>
    </recommendedName>
</protein>
<feature type="region of interest" description="Disordered" evidence="9">
    <location>
        <begin position="342"/>
        <end position="393"/>
    </location>
</feature>
<dbReference type="STRING" id="55661.A0A091FRN6"/>
<dbReference type="EMBL" id="KL447413">
    <property type="protein sequence ID" value="KFO73185.1"/>
    <property type="molecule type" value="Genomic_DNA"/>
</dbReference>
<accession>A0A091FRN6</accession>
<dbReference type="GO" id="GO:0006397">
    <property type="term" value="P:mRNA processing"/>
    <property type="evidence" value="ECO:0007669"/>
    <property type="project" value="UniProtKB-KW"/>
</dbReference>
<keyword evidence="5 8" id="KW-0413">Isomerase</keyword>
<dbReference type="Gene3D" id="3.30.2350.10">
    <property type="entry name" value="Pseudouridine synthase"/>
    <property type="match status" value="1"/>
</dbReference>
<feature type="region of interest" description="Disordered" evidence="9">
    <location>
        <begin position="415"/>
        <end position="456"/>
    </location>
</feature>
<evidence type="ECO:0000256" key="6">
    <source>
        <dbReference type="ARBA" id="ARBA00057241"/>
    </source>
</evidence>
<dbReference type="GO" id="GO:0009982">
    <property type="term" value="F:pseudouridine synthase activity"/>
    <property type="evidence" value="ECO:0007669"/>
    <property type="project" value="InterPro"/>
</dbReference>
<keyword evidence="4" id="KW-0507">mRNA processing</keyword>
<feature type="non-terminal residue" evidence="11">
    <location>
        <position position="1"/>
    </location>
</feature>
<evidence type="ECO:0000259" key="10">
    <source>
        <dbReference type="Pfam" id="PF00849"/>
    </source>
</evidence>
<dbReference type="InterPro" id="IPR006145">
    <property type="entry name" value="PsdUridine_synth_RsuA/RluA"/>
</dbReference>
<reference evidence="11 12" key="1">
    <citation type="submission" date="2014-04" db="EMBL/GenBank/DDBJ databases">
        <title>Genome evolution of avian class.</title>
        <authorList>
            <person name="Zhang G."/>
            <person name="Li C."/>
        </authorList>
    </citation>
    <scope>NUCLEOTIDE SEQUENCE [LARGE SCALE GENOMIC DNA]</scope>
    <source>
        <strain evidence="11">BGI_N303</strain>
    </source>
</reference>
<name>A0A091FRN6_CUCCA</name>
<dbReference type="GO" id="GO:0003723">
    <property type="term" value="F:RNA binding"/>
    <property type="evidence" value="ECO:0007669"/>
    <property type="project" value="InterPro"/>
</dbReference>
<sequence length="496" mass="56061">AEPAPKKRRLAGGERFVPPPRKLNAGVSFGAEHFAETSYYFERGLRKVRPYYFDFRTYCKGRWVGRSLGHVFSTEFRAQPIAYYRAAARAGRLRLNEEPVRDLEVVLKNNDFLRNTVHRHEPPVTAQPIQILVEDDEVVVVDKPSSLPVHPCGRFRHNTVIFILGKEHNLKELHTIHRLDRMTSGVLMFAKTVEVSKRIDEQVRERQLEKEYVCRVVGEFPEHEVVCEEPILVVSYKVGVCRVDPKGKPCKTIFQRLSYNGKSSVVKCLPRTGRTHQIRVHLQYLGHPIVNDPIYNMEAWGPDKGKGGKIDKTDEELLKALVEEHRSKQSLDVLGIVEEDLNSSAENKDRGDSSDCTSAQADPGNESACPAKETVDPGRDTGDPKGNDIGACLLNSDTNMETLEHSKELGLCEDQSAEMEEKSSEEKSSGGQSSEEKSSGGQSSEEKDPLCMECKISRRDPSPKELVMFLHALRYKGVGFEYCSKMPEWAMEDWEE</sequence>
<feature type="active site" evidence="7">
    <location>
        <position position="180"/>
    </location>
</feature>
<dbReference type="PROSITE" id="PS01129">
    <property type="entry name" value="PSI_RLU"/>
    <property type="match status" value="1"/>
</dbReference>
<feature type="non-terminal residue" evidence="11">
    <location>
        <position position="496"/>
    </location>
</feature>
<evidence type="ECO:0000313" key="12">
    <source>
        <dbReference type="Proteomes" id="UP000053760"/>
    </source>
</evidence>
<keyword evidence="12" id="KW-1185">Reference proteome</keyword>
<gene>
    <name evidence="11" type="ORF">N303_10025</name>
</gene>
<feature type="domain" description="Pseudouridine synthase RsuA/RluA-like" evidence="10">
    <location>
        <begin position="138"/>
        <end position="283"/>
    </location>
</feature>
<dbReference type="AlphaFoldDB" id="A0A091FRN6"/>
<comment type="catalytic activity">
    <reaction evidence="1">
        <text>a uridine in mRNA = a pseudouridine in mRNA</text>
        <dbReference type="Rhea" id="RHEA:56644"/>
        <dbReference type="Rhea" id="RHEA-COMP:14658"/>
        <dbReference type="Rhea" id="RHEA-COMP:14659"/>
        <dbReference type="ChEBI" id="CHEBI:65314"/>
        <dbReference type="ChEBI" id="CHEBI:65315"/>
    </reaction>
</comment>
<dbReference type="PANTHER" id="PTHR21600">
    <property type="entry name" value="MITOCHONDRIAL RNA PSEUDOURIDINE SYNTHASE"/>
    <property type="match status" value="1"/>
</dbReference>
<comment type="function">
    <text evidence="6">Pseudouridine synthase that catalyzes pseudouridylation of mRNAs.</text>
</comment>
<dbReference type="GO" id="GO:0000455">
    <property type="term" value="P:enzyme-directed rRNA pseudouridine synthesis"/>
    <property type="evidence" value="ECO:0007669"/>
    <property type="project" value="TreeGrafter"/>
</dbReference>
<comment type="similarity">
    <text evidence="2 8">Belongs to the pseudouridine synthase RluA family.</text>
</comment>
<evidence type="ECO:0000256" key="4">
    <source>
        <dbReference type="ARBA" id="ARBA00022664"/>
    </source>
</evidence>
<evidence type="ECO:0000313" key="11">
    <source>
        <dbReference type="EMBL" id="KFO73185.1"/>
    </source>
</evidence>
<dbReference type="EC" id="5.4.99.-" evidence="8"/>
<feature type="compositionally biased region" description="Basic and acidic residues" evidence="9">
    <location>
        <begin position="373"/>
        <end position="386"/>
    </location>
</feature>
<proteinExistence type="inferred from homology"/>
<evidence type="ECO:0000256" key="7">
    <source>
        <dbReference type="PIRSR" id="PIRSR606225-1"/>
    </source>
</evidence>
<comment type="catalytic activity">
    <reaction evidence="8">
        <text>a uridine in RNA = a pseudouridine in RNA</text>
        <dbReference type="Rhea" id="RHEA:48348"/>
        <dbReference type="Rhea" id="RHEA-COMP:12068"/>
        <dbReference type="Rhea" id="RHEA-COMP:12069"/>
        <dbReference type="ChEBI" id="CHEBI:65314"/>
        <dbReference type="ChEBI" id="CHEBI:65315"/>
    </reaction>
</comment>
<dbReference type="NCBIfam" id="TIGR00005">
    <property type="entry name" value="rluA_subfam"/>
    <property type="match status" value="1"/>
</dbReference>
<dbReference type="InterPro" id="IPR006224">
    <property type="entry name" value="PsdUridine_synth_RluA-like_CS"/>
</dbReference>
<comment type="function">
    <text evidence="8">Responsible for synthesis of pseudouridine from uracil.</text>
</comment>
<evidence type="ECO:0000256" key="8">
    <source>
        <dbReference type="RuleBase" id="RU362028"/>
    </source>
</evidence>
<dbReference type="CDD" id="cd02557">
    <property type="entry name" value="PseudoU_synth_ScRIB2"/>
    <property type="match status" value="1"/>
</dbReference>